<gene>
    <name evidence="2" type="ORF">GA0061094_3316</name>
</gene>
<dbReference type="Proteomes" id="UP000181997">
    <property type="component" value="Unassembled WGS sequence"/>
</dbReference>
<evidence type="ECO:0000256" key="1">
    <source>
        <dbReference type="SAM" id="Phobius"/>
    </source>
</evidence>
<sequence length="589" mass="68430">MKNKGRITFLFIIFVTAAFIIYQYVMKDPVVLSKNHEEVLSSQMTSTEQTVKSDITKNTKNFLTYPVEGSKDEFTTLYTYFSLSFLDIAPGQKVCEHFSSELSKDEFIQTEETFYTGIERLYYAMKLIEMCDQNQLPDQTMEHAVNAIKKLYNQTFYEEGYFLSNEFKKYRNEDGYDEVELMHTSMMLELALKTDIDLNKNKTSIVNWLNQFMVGKNDPQFIRQYYKIMKLLNLKASPSILGQNSYESIIQKENYEFNDLLSIESLTYLHKENKITLNREEIQSILQGLSYSHNQFANIQHEYYVLSIYSNLDLIDVYPHKDKLRKQFNRYAYPDGMMPVFSMTTNPYSGYYSMVVALQSAELDDGSAIQLKKFLSDFLSETDVEKLLGTDPFEILSYIHLMKYVDDTYPDSKEAERISKVLKEKLPPQVNPGNIIKTSHIIESLALLEANLKVKDFPANTMEIVNQLGKGNTKLFENSTDFTNLLFINSLAETGKFSKELKEVIPYVKKVKINLSGEVAAYELYQKTLFLKQMGEATNDDLIAEKLIQLHDGNGYKLNDQQHYKNFYATIFLNRLNQILLGKEQIHEQ</sequence>
<reference evidence="3" key="1">
    <citation type="submission" date="2016-08" db="EMBL/GenBank/DDBJ databases">
        <authorList>
            <person name="Varghese N."/>
            <person name="Submissions Spin"/>
        </authorList>
    </citation>
    <scope>NUCLEOTIDE SEQUENCE [LARGE SCALE GENOMIC DNA]</scope>
    <source>
        <strain evidence="3">SGD-1123</strain>
    </source>
</reference>
<evidence type="ECO:0000313" key="2">
    <source>
        <dbReference type="EMBL" id="SCC23495.1"/>
    </source>
</evidence>
<keyword evidence="1" id="KW-1133">Transmembrane helix</keyword>
<keyword evidence="1" id="KW-0472">Membrane</keyword>
<dbReference type="EMBL" id="FMAU01000004">
    <property type="protein sequence ID" value="SCC23495.1"/>
    <property type="molecule type" value="Genomic_DNA"/>
</dbReference>
<protein>
    <submittedName>
        <fullName evidence="2">Uncharacterized protein</fullName>
    </submittedName>
</protein>
<name>A0A0V8HCX3_9BACI</name>
<dbReference type="AlphaFoldDB" id="A0A0V8HCX3"/>
<accession>A0A0V8HCX3</accession>
<keyword evidence="1" id="KW-0812">Transmembrane</keyword>
<evidence type="ECO:0000313" key="3">
    <source>
        <dbReference type="Proteomes" id="UP000181997"/>
    </source>
</evidence>
<proteinExistence type="predicted"/>
<organism evidence="2 3">
    <name type="scientific">[Bacillus] enclensis</name>
    <dbReference type="NCBI Taxonomy" id="1402860"/>
    <lineage>
        <taxon>Bacteria</taxon>
        <taxon>Bacillati</taxon>
        <taxon>Bacillota</taxon>
        <taxon>Bacilli</taxon>
        <taxon>Bacillales</taxon>
        <taxon>Bacillaceae</taxon>
        <taxon>Rossellomorea</taxon>
    </lineage>
</organism>
<feature type="transmembrane region" description="Helical" evidence="1">
    <location>
        <begin position="7"/>
        <end position="25"/>
    </location>
</feature>
<keyword evidence="3" id="KW-1185">Reference proteome</keyword>